<evidence type="ECO:0008006" key="6">
    <source>
        <dbReference type="Google" id="ProtNLM"/>
    </source>
</evidence>
<proteinExistence type="predicted"/>
<evidence type="ECO:0000256" key="3">
    <source>
        <dbReference type="SAM" id="MobiDB-lite"/>
    </source>
</evidence>
<feature type="compositionally biased region" description="Polar residues" evidence="3">
    <location>
        <begin position="166"/>
        <end position="187"/>
    </location>
</feature>
<protein>
    <recommendedName>
        <fullName evidence="6">5-Methylcytosine G/T mismatch-specific DNA glycosylase</fullName>
    </recommendedName>
</protein>
<keyword evidence="2" id="KW-0539">Nucleus</keyword>
<feature type="region of interest" description="Disordered" evidence="3">
    <location>
        <begin position="580"/>
        <end position="624"/>
    </location>
</feature>
<evidence type="ECO:0000256" key="2">
    <source>
        <dbReference type="ARBA" id="ARBA00023242"/>
    </source>
</evidence>
<dbReference type="GO" id="GO:0003677">
    <property type="term" value="F:DNA binding"/>
    <property type="evidence" value="ECO:0007669"/>
    <property type="project" value="InterPro"/>
</dbReference>
<feature type="region of interest" description="Disordered" evidence="3">
    <location>
        <begin position="677"/>
        <end position="697"/>
    </location>
</feature>
<keyword evidence="5" id="KW-1185">Reference proteome</keyword>
<feature type="non-terminal residue" evidence="4">
    <location>
        <position position="756"/>
    </location>
</feature>
<feature type="compositionally biased region" description="Basic and acidic residues" evidence="3">
    <location>
        <begin position="716"/>
        <end position="726"/>
    </location>
</feature>
<dbReference type="PANTHER" id="PTHR15074">
    <property type="entry name" value="METHYL-CPG-BINDING PROTEIN"/>
    <property type="match status" value="1"/>
</dbReference>
<feature type="non-terminal residue" evidence="4">
    <location>
        <position position="1"/>
    </location>
</feature>
<evidence type="ECO:0000256" key="1">
    <source>
        <dbReference type="ARBA" id="ARBA00004123"/>
    </source>
</evidence>
<feature type="compositionally biased region" description="Polar residues" evidence="3">
    <location>
        <begin position="1"/>
        <end position="12"/>
    </location>
</feature>
<reference evidence="4" key="1">
    <citation type="journal article" date="2020" name="Stud. Mycol.">
        <title>101 Dothideomycetes genomes: a test case for predicting lifestyles and emergence of pathogens.</title>
        <authorList>
            <person name="Haridas S."/>
            <person name="Albert R."/>
            <person name="Binder M."/>
            <person name="Bloem J."/>
            <person name="Labutti K."/>
            <person name="Salamov A."/>
            <person name="Andreopoulos B."/>
            <person name="Baker S."/>
            <person name="Barry K."/>
            <person name="Bills G."/>
            <person name="Bluhm B."/>
            <person name="Cannon C."/>
            <person name="Castanera R."/>
            <person name="Culley D."/>
            <person name="Daum C."/>
            <person name="Ezra D."/>
            <person name="Gonzalez J."/>
            <person name="Henrissat B."/>
            <person name="Kuo A."/>
            <person name="Liang C."/>
            <person name="Lipzen A."/>
            <person name="Lutzoni F."/>
            <person name="Magnuson J."/>
            <person name="Mondo S."/>
            <person name="Nolan M."/>
            <person name="Ohm R."/>
            <person name="Pangilinan J."/>
            <person name="Park H.-J."/>
            <person name="Ramirez L."/>
            <person name="Alfaro M."/>
            <person name="Sun H."/>
            <person name="Tritt A."/>
            <person name="Yoshinaga Y."/>
            <person name="Zwiers L.-H."/>
            <person name="Turgeon B."/>
            <person name="Goodwin S."/>
            <person name="Spatafora J."/>
            <person name="Crous P."/>
            <person name="Grigoriev I."/>
        </authorList>
    </citation>
    <scope>NUCLEOTIDE SEQUENCE</scope>
    <source>
        <strain evidence="4">CBS 130266</strain>
    </source>
</reference>
<dbReference type="PANTHER" id="PTHR15074:SF5">
    <property type="entry name" value="5-METHYLCYTOSINE G_T MISMATCH-SPECIFIC DNA GLYCOSYLASE"/>
    <property type="match status" value="1"/>
</dbReference>
<evidence type="ECO:0000313" key="4">
    <source>
        <dbReference type="EMBL" id="KAF2429882.1"/>
    </source>
</evidence>
<dbReference type="AlphaFoldDB" id="A0A9P4NQN9"/>
<feature type="region of interest" description="Disordered" evidence="3">
    <location>
        <begin position="715"/>
        <end position="756"/>
    </location>
</feature>
<evidence type="ECO:0000313" key="5">
    <source>
        <dbReference type="Proteomes" id="UP000800235"/>
    </source>
</evidence>
<comment type="caution">
    <text evidence="4">The sequence shown here is derived from an EMBL/GenBank/DDBJ whole genome shotgun (WGS) entry which is preliminary data.</text>
</comment>
<dbReference type="InterPro" id="IPR045138">
    <property type="entry name" value="MeCP2/MBD4"/>
</dbReference>
<dbReference type="EMBL" id="MU007043">
    <property type="protein sequence ID" value="KAF2429882.1"/>
    <property type="molecule type" value="Genomic_DNA"/>
</dbReference>
<sequence>SIVSPRISSYPSFSKAHSKESVGSREDAVNPRLSLYTPDPTDLGSDSRGKGTPEYRRPTSPHGAGSLDGSQRPKSAPRRPGSTSKLRHPRTVEVQSEISSWSESAASGGTQKTTPSGAGTDISSSVSSARHVGLESTAKSQTASNMSQSTVDSTATSVPAARKSRTTTAAPIELQSSPISAPDSSPRTPTPHEVNFPRTPNSAKAEPIAVDIDPSAGYASPYSVQSSAFGGGAAFPPPPPPPPPPAPALHNAPRVDYLLHNGGLAHVAPRRFFSVVSPAIPNSTQNSNFASPRTFAPQRTDIRGIFAPFEGVLDDYLQVVSKNGSLAVATGYRSVARRLLDRLEAVFNRNISSETCECIMCQKNAPQSEAAVEEDTGLSWGEILEYVSGRRELSQWPPFSISSDTPKPSLAAVSEAPMQKLDMDIPPEYREHYIRQSKKTKDVVQAWLKSQPEIPSSPPQEVDDETLIFAMVTHLEHTDRKLFTALLRGMSTIPESRAPTPATVPMKSELLKRTALALQRLYRLPTPPRDAECAIYLLKNPQLHGVLATLAAVSSGEWDILISGRFDGFLWSGAESPTDIRLPSRGPTPAAVPNTPRMPSRGPTPFGGISRGPTPAPGTSVGAPVQMDEDTEIAVLAEVEREIYAGMDALEDAFEALHAKAEQVREALRLRNAGLSMSASARRGSSSNGPEARIGTPLMGPGIWNAMGAEDDDWIDDTKSEIRPDDSASNISYNRRRRRHREKERRTPAPVEEEDE</sequence>
<feature type="compositionally biased region" description="Basic and acidic residues" evidence="3">
    <location>
        <begin position="45"/>
        <end position="57"/>
    </location>
</feature>
<feature type="compositionally biased region" description="Basic and acidic residues" evidence="3">
    <location>
        <begin position="17"/>
        <end position="29"/>
    </location>
</feature>
<dbReference type="GO" id="GO:0005634">
    <property type="term" value="C:nucleus"/>
    <property type="evidence" value="ECO:0007669"/>
    <property type="project" value="UniProtKB-SubCell"/>
</dbReference>
<organism evidence="4 5">
    <name type="scientific">Tothia fuscella</name>
    <dbReference type="NCBI Taxonomy" id="1048955"/>
    <lineage>
        <taxon>Eukaryota</taxon>
        <taxon>Fungi</taxon>
        <taxon>Dikarya</taxon>
        <taxon>Ascomycota</taxon>
        <taxon>Pezizomycotina</taxon>
        <taxon>Dothideomycetes</taxon>
        <taxon>Pleosporomycetidae</taxon>
        <taxon>Venturiales</taxon>
        <taxon>Cylindrosympodiaceae</taxon>
        <taxon>Tothia</taxon>
    </lineage>
</organism>
<accession>A0A9P4NQN9</accession>
<dbReference type="Proteomes" id="UP000800235">
    <property type="component" value="Unassembled WGS sequence"/>
</dbReference>
<feature type="compositionally biased region" description="Low complexity" evidence="3">
    <location>
        <begin position="677"/>
        <end position="687"/>
    </location>
</feature>
<comment type="subcellular location">
    <subcellularLocation>
        <location evidence="1">Nucleus</location>
    </subcellularLocation>
</comment>
<feature type="compositionally biased region" description="Polar residues" evidence="3">
    <location>
        <begin position="108"/>
        <end position="128"/>
    </location>
</feature>
<dbReference type="OrthoDB" id="5373744at2759"/>
<feature type="compositionally biased region" description="Low complexity" evidence="3">
    <location>
        <begin position="96"/>
        <end position="107"/>
    </location>
</feature>
<gene>
    <name evidence="4" type="ORF">EJ08DRAFT_572086</name>
</gene>
<feature type="compositionally biased region" description="Polar residues" evidence="3">
    <location>
        <begin position="137"/>
        <end position="157"/>
    </location>
</feature>
<feature type="region of interest" description="Disordered" evidence="3">
    <location>
        <begin position="1"/>
        <end position="204"/>
    </location>
</feature>
<name>A0A9P4NQN9_9PEZI</name>
<feature type="compositionally biased region" description="Basic residues" evidence="3">
    <location>
        <begin position="734"/>
        <end position="743"/>
    </location>
</feature>